<feature type="domain" description="TPM" evidence="1">
    <location>
        <begin position="17"/>
        <end position="135"/>
    </location>
</feature>
<evidence type="ECO:0000259" key="1">
    <source>
        <dbReference type="Pfam" id="PF04536"/>
    </source>
</evidence>
<dbReference type="RefSeq" id="WP_380818947.1">
    <property type="nucleotide sequence ID" value="NZ_JBHTJN010000008.1"/>
</dbReference>
<dbReference type="EMBL" id="JBHTJN010000008">
    <property type="protein sequence ID" value="MFD0965752.1"/>
    <property type="molecule type" value="Genomic_DNA"/>
</dbReference>
<dbReference type="Gene3D" id="3.10.310.50">
    <property type="match status" value="1"/>
</dbReference>
<comment type="caution">
    <text evidence="2">The sequence shown here is derived from an EMBL/GenBank/DDBJ whole genome shotgun (WGS) entry which is preliminary data.</text>
</comment>
<evidence type="ECO:0000313" key="2">
    <source>
        <dbReference type="EMBL" id="MFD0965752.1"/>
    </source>
</evidence>
<dbReference type="Proteomes" id="UP001596996">
    <property type="component" value="Unassembled WGS sequence"/>
</dbReference>
<dbReference type="PANTHER" id="PTHR30373">
    <property type="entry name" value="UPF0603 PROTEIN YGCG"/>
    <property type="match status" value="1"/>
</dbReference>
<proteinExistence type="predicted"/>
<dbReference type="Pfam" id="PF04536">
    <property type="entry name" value="TPM_phosphatase"/>
    <property type="match status" value="1"/>
</dbReference>
<name>A0ABW3I8M6_9PAST</name>
<accession>A0ABW3I8M6</accession>
<gene>
    <name evidence="2" type="ORF">ACFQ02_02640</name>
</gene>
<evidence type="ECO:0000313" key="3">
    <source>
        <dbReference type="Proteomes" id="UP001596996"/>
    </source>
</evidence>
<sequence length="160" mass="18264">MGIFSKWRNGWLKLPFDKTAIENAIAQLETQTSAELRVFIESKKKVPNGKKSSEFSPLERALQVFDDLQMQATQARNGVLIYIAFSDHQCVVMGDKGIDHFVLPKFWQQQCDLMTACFKQGHYTEGVVKVIEKIGVELTAHFPYLPDDQNELDNEVIIND</sequence>
<reference evidence="3" key="1">
    <citation type="journal article" date="2019" name="Int. J. Syst. Evol. Microbiol.">
        <title>The Global Catalogue of Microorganisms (GCM) 10K type strain sequencing project: providing services to taxonomists for standard genome sequencing and annotation.</title>
        <authorList>
            <consortium name="The Broad Institute Genomics Platform"/>
            <consortium name="The Broad Institute Genome Sequencing Center for Infectious Disease"/>
            <person name="Wu L."/>
            <person name="Ma J."/>
        </authorList>
    </citation>
    <scope>NUCLEOTIDE SEQUENCE [LARGE SCALE GENOMIC DNA]</scope>
    <source>
        <strain evidence="3">CCUG 61707</strain>
    </source>
</reference>
<dbReference type="PANTHER" id="PTHR30373:SF8">
    <property type="entry name" value="BLL7265 PROTEIN"/>
    <property type="match status" value="1"/>
</dbReference>
<organism evidence="2 3">
    <name type="scientific">Seminibacterium arietis</name>
    <dbReference type="NCBI Taxonomy" id="1173502"/>
    <lineage>
        <taxon>Bacteria</taxon>
        <taxon>Pseudomonadati</taxon>
        <taxon>Pseudomonadota</taxon>
        <taxon>Gammaproteobacteria</taxon>
        <taxon>Pasteurellales</taxon>
        <taxon>Pasteurellaceae</taxon>
        <taxon>Seminibacterium</taxon>
    </lineage>
</organism>
<dbReference type="InterPro" id="IPR007621">
    <property type="entry name" value="TPM_dom"/>
</dbReference>
<protein>
    <submittedName>
        <fullName evidence="2">TPM domain-containing protein</fullName>
    </submittedName>
</protein>
<keyword evidence="3" id="KW-1185">Reference proteome</keyword>